<dbReference type="WBParaSite" id="PS1159_v2.g12459.t1">
    <property type="protein sequence ID" value="PS1159_v2.g12459.t1"/>
    <property type="gene ID" value="PS1159_v2.g12459"/>
</dbReference>
<evidence type="ECO:0000313" key="1">
    <source>
        <dbReference type="Proteomes" id="UP000887580"/>
    </source>
</evidence>
<organism evidence="1 2">
    <name type="scientific">Panagrolaimus sp. PS1159</name>
    <dbReference type="NCBI Taxonomy" id="55785"/>
    <lineage>
        <taxon>Eukaryota</taxon>
        <taxon>Metazoa</taxon>
        <taxon>Ecdysozoa</taxon>
        <taxon>Nematoda</taxon>
        <taxon>Chromadorea</taxon>
        <taxon>Rhabditida</taxon>
        <taxon>Tylenchina</taxon>
        <taxon>Panagrolaimomorpha</taxon>
        <taxon>Panagrolaimoidea</taxon>
        <taxon>Panagrolaimidae</taxon>
        <taxon>Panagrolaimus</taxon>
    </lineage>
</organism>
<name>A0AC35F0P4_9BILA</name>
<protein>
    <submittedName>
        <fullName evidence="2">Uncharacterized protein</fullName>
    </submittedName>
</protein>
<proteinExistence type="predicted"/>
<reference evidence="2" key="1">
    <citation type="submission" date="2022-11" db="UniProtKB">
        <authorList>
            <consortium name="WormBaseParasite"/>
        </authorList>
    </citation>
    <scope>IDENTIFICATION</scope>
</reference>
<dbReference type="Proteomes" id="UP000887580">
    <property type="component" value="Unplaced"/>
</dbReference>
<sequence length="67" mass="7765">MPQRSRSTFGPNELQQFLSCFQRQCIRVGIQYVAPSSMLLLLKKNSRIVKMMDTISCFSSMLIMINF</sequence>
<evidence type="ECO:0000313" key="2">
    <source>
        <dbReference type="WBParaSite" id="PS1159_v2.g12459.t1"/>
    </source>
</evidence>
<accession>A0AC35F0P4</accession>